<dbReference type="Proteomes" id="UP000324748">
    <property type="component" value="Unassembled WGS sequence"/>
</dbReference>
<sequence>MTEDNINFIKGELKRPEIRILCVIMNSLLKSTRDLLPVVEKPETADKDIAPTLVYSGKQKATFQTELSPVLLDFAGSLVEKFEDFFWEKYPEAASFLPEHLFGLDEATNIVRHIPDIDSPKDLLNDTRGNPVDGQLKLLYESVVEFRQGVVFHNHLNACQP</sequence>
<dbReference type="EMBL" id="VDEP01000522">
    <property type="protein sequence ID" value="KAA1063787.1"/>
    <property type="molecule type" value="Genomic_DNA"/>
</dbReference>
<proteinExistence type="predicted"/>
<gene>
    <name evidence="2" type="ORF">PGT21_027225</name>
    <name evidence="1" type="ORF">PGTUg99_002218</name>
</gene>
<organism evidence="2 3">
    <name type="scientific">Puccinia graminis f. sp. tritici</name>
    <dbReference type="NCBI Taxonomy" id="56615"/>
    <lineage>
        <taxon>Eukaryota</taxon>
        <taxon>Fungi</taxon>
        <taxon>Dikarya</taxon>
        <taxon>Basidiomycota</taxon>
        <taxon>Pucciniomycotina</taxon>
        <taxon>Pucciniomycetes</taxon>
        <taxon>Pucciniales</taxon>
        <taxon>Pucciniaceae</taxon>
        <taxon>Puccinia</taxon>
    </lineage>
</organism>
<reference evidence="3 4" key="1">
    <citation type="submission" date="2019-05" db="EMBL/GenBank/DDBJ databases">
        <title>Emergence of the Ug99 lineage of the wheat stem rust pathogen through somatic hybridization.</title>
        <authorList>
            <person name="Li F."/>
            <person name="Upadhyaya N.M."/>
            <person name="Sperschneider J."/>
            <person name="Matny O."/>
            <person name="Nguyen-Phuc H."/>
            <person name="Mago R."/>
            <person name="Raley C."/>
            <person name="Miller M.E."/>
            <person name="Silverstein K.A.T."/>
            <person name="Henningsen E."/>
            <person name="Hirsch C.D."/>
            <person name="Visser B."/>
            <person name="Pretorius Z.A."/>
            <person name="Steffenson B.J."/>
            <person name="Schwessinger B."/>
            <person name="Dodds P.N."/>
            <person name="Figueroa M."/>
        </authorList>
    </citation>
    <scope>NUCLEOTIDE SEQUENCE [LARGE SCALE GENOMIC DNA]</scope>
    <source>
        <strain evidence="2">21-0</strain>
        <strain evidence="1 4">Ug99</strain>
    </source>
</reference>
<evidence type="ECO:0000313" key="3">
    <source>
        <dbReference type="Proteomes" id="UP000324748"/>
    </source>
</evidence>
<evidence type="ECO:0000313" key="2">
    <source>
        <dbReference type="EMBL" id="KAA1086019.1"/>
    </source>
</evidence>
<dbReference type="Proteomes" id="UP000325313">
    <property type="component" value="Unassembled WGS sequence"/>
</dbReference>
<name>A0A5B0NE33_PUCGR</name>
<accession>A0A5B0NE33</accession>
<protein>
    <submittedName>
        <fullName evidence="2">Uncharacterized protein</fullName>
    </submittedName>
</protein>
<dbReference type="EMBL" id="VSWC01000106">
    <property type="protein sequence ID" value="KAA1086019.1"/>
    <property type="molecule type" value="Genomic_DNA"/>
</dbReference>
<dbReference type="OrthoDB" id="10261556at2759"/>
<evidence type="ECO:0000313" key="1">
    <source>
        <dbReference type="EMBL" id="KAA1063787.1"/>
    </source>
</evidence>
<keyword evidence="3" id="KW-1185">Reference proteome</keyword>
<evidence type="ECO:0000313" key="4">
    <source>
        <dbReference type="Proteomes" id="UP000325313"/>
    </source>
</evidence>
<dbReference type="AlphaFoldDB" id="A0A5B0NE33"/>
<comment type="caution">
    <text evidence="2">The sequence shown here is derived from an EMBL/GenBank/DDBJ whole genome shotgun (WGS) entry which is preliminary data.</text>
</comment>